<dbReference type="Proteomes" id="UP001596150">
    <property type="component" value="Unassembled WGS sequence"/>
</dbReference>
<dbReference type="RefSeq" id="WP_266341724.1">
    <property type="nucleotide sequence ID" value="NZ_JAPKNH010000001.1"/>
</dbReference>
<evidence type="ECO:0000313" key="1">
    <source>
        <dbReference type="EMBL" id="MFC5516067.1"/>
    </source>
</evidence>
<comment type="caution">
    <text evidence="1">The sequence shown here is derived from an EMBL/GenBank/DDBJ whole genome shotgun (WGS) entry which is preliminary data.</text>
</comment>
<proteinExistence type="predicted"/>
<sequence>MPRSQQAILASQPGAREQALQSHYKALNPCLAAAVLHARPAEKKSQQMAMSQLVDDRFAEME</sequence>
<name>A0ABW0PWD7_9HYPH</name>
<gene>
    <name evidence="1" type="ORF">ACFPP9_09830</name>
</gene>
<keyword evidence="2" id="KW-1185">Reference proteome</keyword>
<protein>
    <submittedName>
        <fullName evidence="1">Uncharacterized protein</fullName>
    </submittedName>
</protein>
<accession>A0ABW0PWD7</accession>
<organism evidence="1 2">
    <name type="scientific">Kaistia terrae</name>
    <dbReference type="NCBI Taxonomy" id="537017"/>
    <lineage>
        <taxon>Bacteria</taxon>
        <taxon>Pseudomonadati</taxon>
        <taxon>Pseudomonadota</taxon>
        <taxon>Alphaproteobacteria</taxon>
        <taxon>Hyphomicrobiales</taxon>
        <taxon>Kaistiaceae</taxon>
        <taxon>Kaistia</taxon>
    </lineage>
</organism>
<reference evidence="2" key="1">
    <citation type="journal article" date="2019" name="Int. J. Syst. Evol. Microbiol.">
        <title>The Global Catalogue of Microorganisms (GCM) 10K type strain sequencing project: providing services to taxonomists for standard genome sequencing and annotation.</title>
        <authorList>
            <consortium name="The Broad Institute Genomics Platform"/>
            <consortium name="The Broad Institute Genome Sequencing Center for Infectious Disease"/>
            <person name="Wu L."/>
            <person name="Ma J."/>
        </authorList>
    </citation>
    <scope>NUCLEOTIDE SEQUENCE [LARGE SCALE GENOMIC DNA]</scope>
    <source>
        <strain evidence="2">KACC 12633</strain>
    </source>
</reference>
<evidence type="ECO:0000313" key="2">
    <source>
        <dbReference type="Proteomes" id="UP001596150"/>
    </source>
</evidence>
<dbReference type="EMBL" id="JBHSML010000003">
    <property type="protein sequence ID" value="MFC5516067.1"/>
    <property type="molecule type" value="Genomic_DNA"/>
</dbReference>